<protein>
    <submittedName>
        <fullName evidence="2">Uncharacterized protein</fullName>
    </submittedName>
</protein>
<comment type="caution">
    <text evidence="2">The sequence shown here is derived from an EMBL/GenBank/DDBJ whole genome shotgun (WGS) entry which is preliminary data.</text>
</comment>
<gene>
    <name evidence="2" type="ORF">PLEPLA_LOCUS27392</name>
</gene>
<accession>A0A9N7YPJ2</accession>
<evidence type="ECO:0000313" key="2">
    <source>
        <dbReference type="EMBL" id="CAB1439612.1"/>
    </source>
</evidence>
<evidence type="ECO:0000256" key="1">
    <source>
        <dbReference type="SAM" id="MobiDB-lite"/>
    </source>
</evidence>
<dbReference type="Proteomes" id="UP001153269">
    <property type="component" value="Unassembled WGS sequence"/>
</dbReference>
<feature type="region of interest" description="Disordered" evidence="1">
    <location>
        <begin position="14"/>
        <end position="50"/>
    </location>
</feature>
<organism evidence="2 3">
    <name type="scientific">Pleuronectes platessa</name>
    <name type="common">European plaice</name>
    <dbReference type="NCBI Taxonomy" id="8262"/>
    <lineage>
        <taxon>Eukaryota</taxon>
        <taxon>Metazoa</taxon>
        <taxon>Chordata</taxon>
        <taxon>Craniata</taxon>
        <taxon>Vertebrata</taxon>
        <taxon>Euteleostomi</taxon>
        <taxon>Actinopterygii</taxon>
        <taxon>Neopterygii</taxon>
        <taxon>Teleostei</taxon>
        <taxon>Neoteleostei</taxon>
        <taxon>Acanthomorphata</taxon>
        <taxon>Carangaria</taxon>
        <taxon>Pleuronectiformes</taxon>
        <taxon>Pleuronectoidei</taxon>
        <taxon>Pleuronectidae</taxon>
        <taxon>Pleuronectes</taxon>
    </lineage>
</organism>
<dbReference type="AlphaFoldDB" id="A0A9N7YPJ2"/>
<keyword evidence="3" id="KW-1185">Reference proteome</keyword>
<proteinExistence type="predicted"/>
<reference evidence="2" key="1">
    <citation type="submission" date="2020-03" db="EMBL/GenBank/DDBJ databases">
        <authorList>
            <person name="Weist P."/>
        </authorList>
    </citation>
    <scope>NUCLEOTIDE SEQUENCE</scope>
</reference>
<name>A0A9N7YPJ2_PLEPL</name>
<sequence length="150" mass="15559">MLAPPSVGGVTGIGARTPACASPSPLHLSPPWQKAGNGTTRGGGGDRVAGGRGCVKLGVTPVPVGASLRGWQGCPLWVFSQESEGGGVHYGCGGLQRPDGQVLQRNLSHPATIPAFIHLGSSTGPAGRTGPLKQRRRTRRRTETFWGTRF</sequence>
<evidence type="ECO:0000313" key="3">
    <source>
        <dbReference type="Proteomes" id="UP001153269"/>
    </source>
</evidence>
<feature type="compositionally biased region" description="Gly residues" evidence="1">
    <location>
        <begin position="39"/>
        <end position="50"/>
    </location>
</feature>
<dbReference type="EMBL" id="CADEAL010002311">
    <property type="protein sequence ID" value="CAB1439612.1"/>
    <property type="molecule type" value="Genomic_DNA"/>
</dbReference>
<feature type="region of interest" description="Disordered" evidence="1">
    <location>
        <begin position="120"/>
        <end position="150"/>
    </location>
</feature>